<name>A0A0C2WQ56_AMAMK</name>
<organism evidence="2 3">
    <name type="scientific">Amanita muscaria (strain Koide BX008)</name>
    <dbReference type="NCBI Taxonomy" id="946122"/>
    <lineage>
        <taxon>Eukaryota</taxon>
        <taxon>Fungi</taxon>
        <taxon>Dikarya</taxon>
        <taxon>Basidiomycota</taxon>
        <taxon>Agaricomycotina</taxon>
        <taxon>Agaricomycetes</taxon>
        <taxon>Agaricomycetidae</taxon>
        <taxon>Agaricales</taxon>
        <taxon>Pluteineae</taxon>
        <taxon>Amanitaceae</taxon>
        <taxon>Amanita</taxon>
    </lineage>
</organism>
<protein>
    <recommendedName>
        <fullName evidence="1">Protein kinase domain-containing protein</fullName>
    </recommendedName>
</protein>
<feature type="domain" description="Protein kinase" evidence="1">
    <location>
        <begin position="20"/>
        <end position="296"/>
    </location>
</feature>
<dbReference type="Pfam" id="PF07714">
    <property type="entry name" value="PK_Tyr_Ser-Thr"/>
    <property type="match status" value="1"/>
</dbReference>
<dbReference type="OrthoDB" id="3260205at2759"/>
<evidence type="ECO:0000259" key="1">
    <source>
        <dbReference type="PROSITE" id="PS50011"/>
    </source>
</evidence>
<dbReference type="PROSITE" id="PS50011">
    <property type="entry name" value="PROTEIN_KINASE_DOM"/>
    <property type="match status" value="1"/>
</dbReference>
<dbReference type="InParanoid" id="A0A0C2WQ56"/>
<keyword evidence="3" id="KW-1185">Reference proteome</keyword>
<dbReference type="PANTHER" id="PTHR44329">
    <property type="entry name" value="SERINE/THREONINE-PROTEIN KINASE TNNI3K-RELATED"/>
    <property type="match status" value="1"/>
</dbReference>
<dbReference type="GO" id="GO:0005524">
    <property type="term" value="F:ATP binding"/>
    <property type="evidence" value="ECO:0007669"/>
    <property type="project" value="InterPro"/>
</dbReference>
<gene>
    <name evidence="2" type="ORF">M378DRAFT_170121</name>
</gene>
<dbReference type="Proteomes" id="UP000054549">
    <property type="component" value="Unassembled WGS sequence"/>
</dbReference>
<dbReference type="InterPro" id="IPR001245">
    <property type="entry name" value="Ser-Thr/Tyr_kinase_cat_dom"/>
</dbReference>
<dbReference type="GO" id="GO:0004674">
    <property type="term" value="F:protein serine/threonine kinase activity"/>
    <property type="evidence" value="ECO:0007669"/>
    <property type="project" value="TreeGrafter"/>
</dbReference>
<proteinExistence type="predicted"/>
<dbReference type="STRING" id="946122.A0A0C2WQ56"/>
<dbReference type="PANTHER" id="PTHR44329:SF261">
    <property type="entry name" value="ZINC FINGER CONTAINING PROTEIN KINASE-RELATED"/>
    <property type="match status" value="1"/>
</dbReference>
<reference evidence="2 3" key="1">
    <citation type="submission" date="2014-04" db="EMBL/GenBank/DDBJ databases">
        <title>Evolutionary Origins and Diversification of the Mycorrhizal Mutualists.</title>
        <authorList>
            <consortium name="DOE Joint Genome Institute"/>
            <consortium name="Mycorrhizal Genomics Consortium"/>
            <person name="Kohler A."/>
            <person name="Kuo A."/>
            <person name="Nagy L.G."/>
            <person name="Floudas D."/>
            <person name="Copeland A."/>
            <person name="Barry K.W."/>
            <person name="Cichocki N."/>
            <person name="Veneault-Fourrey C."/>
            <person name="LaButti K."/>
            <person name="Lindquist E.A."/>
            <person name="Lipzen A."/>
            <person name="Lundell T."/>
            <person name="Morin E."/>
            <person name="Murat C."/>
            <person name="Riley R."/>
            <person name="Ohm R."/>
            <person name="Sun H."/>
            <person name="Tunlid A."/>
            <person name="Henrissat B."/>
            <person name="Grigoriev I.V."/>
            <person name="Hibbett D.S."/>
            <person name="Martin F."/>
        </authorList>
    </citation>
    <scope>NUCLEOTIDE SEQUENCE [LARGE SCALE GENOMIC DNA]</scope>
    <source>
        <strain evidence="2 3">Koide BX008</strain>
    </source>
</reference>
<dbReference type="HOGENOM" id="CLU_000288_7_18_1"/>
<dbReference type="InterPro" id="IPR011009">
    <property type="entry name" value="Kinase-like_dom_sf"/>
</dbReference>
<dbReference type="EMBL" id="KN818328">
    <property type="protein sequence ID" value="KIL58846.1"/>
    <property type="molecule type" value="Genomic_DNA"/>
</dbReference>
<dbReference type="PIRSF" id="PIRSF000654">
    <property type="entry name" value="Integrin-linked_kinase"/>
    <property type="match status" value="1"/>
</dbReference>
<dbReference type="SUPFAM" id="SSF56112">
    <property type="entry name" value="Protein kinase-like (PK-like)"/>
    <property type="match status" value="1"/>
</dbReference>
<accession>A0A0C2WQ56</accession>
<dbReference type="InterPro" id="IPR051681">
    <property type="entry name" value="Ser/Thr_Kinases-Pseudokinases"/>
</dbReference>
<evidence type="ECO:0000313" key="2">
    <source>
        <dbReference type="EMBL" id="KIL58846.1"/>
    </source>
</evidence>
<dbReference type="Gene3D" id="1.10.510.10">
    <property type="entry name" value="Transferase(Phosphotransferase) domain 1"/>
    <property type="match status" value="1"/>
</dbReference>
<dbReference type="InterPro" id="IPR000719">
    <property type="entry name" value="Prot_kinase_dom"/>
</dbReference>
<sequence length="296" mass="33041">MPEASSPEIPYKDLTGHVRKISDLYFAYGTFSEVYKGSYQDARSQRAVAIKVLRGMRISSDLESAILQRLNGEARVWHALKHSNVLEFLGIARGLGSSVALVSPYCANGNITDYLDDCPEANRLRLVLDVARGLQYLHGKDVIHANINGRNILVADDGRAVLCDYGRSKIINHGGFTAGSIRYMAPELILKRGEMPETVDGKDDDFNASELLSKESDVYAFSMVGVEILSGEHPYRKISSESAIPDQVSKGLRPKKEEYRLSKQHESIWDILELCWVQDPTQRPTISSVVQRLSRL</sequence>
<evidence type="ECO:0000313" key="3">
    <source>
        <dbReference type="Proteomes" id="UP000054549"/>
    </source>
</evidence>
<dbReference type="AlphaFoldDB" id="A0A0C2WQ56"/>